<keyword evidence="2" id="KW-1185">Reference proteome</keyword>
<dbReference type="AlphaFoldDB" id="A0A1I2T0V9"/>
<sequence length="44" mass="5445">MNFIPLAFYTRRSRINNIHIFYYKYVNYNKEDLVQVEFLTPSEP</sequence>
<dbReference type="EMBL" id="FOOX01000006">
    <property type="protein sequence ID" value="SFG56066.1"/>
    <property type="molecule type" value="Genomic_DNA"/>
</dbReference>
<evidence type="ECO:0000313" key="2">
    <source>
        <dbReference type="Proteomes" id="UP000199337"/>
    </source>
</evidence>
<organism evidence="1 2">
    <name type="scientific">Desulfotruncus arcticus DSM 17038</name>
    <dbReference type="NCBI Taxonomy" id="1121424"/>
    <lineage>
        <taxon>Bacteria</taxon>
        <taxon>Bacillati</taxon>
        <taxon>Bacillota</taxon>
        <taxon>Clostridia</taxon>
        <taxon>Eubacteriales</taxon>
        <taxon>Desulfallaceae</taxon>
        <taxon>Desulfotruncus</taxon>
    </lineage>
</organism>
<name>A0A1I2T0V9_9FIRM</name>
<reference evidence="2" key="1">
    <citation type="submission" date="2016-10" db="EMBL/GenBank/DDBJ databases">
        <authorList>
            <person name="Varghese N."/>
            <person name="Submissions S."/>
        </authorList>
    </citation>
    <scope>NUCLEOTIDE SEQUENCE [LARGE SCALE GENOMIC DNA]</scope>
    <source>
        <strain evidence="2">DSM 17038</strain>
    </source>
</reference>
<dbReference type="STRING" id="341036.SAMN05660649_01994"/>
<protein>
    <submittedName>
        <fullName evidence="1">Uncharacterized protein</fullName>
    </submittedName>
</protein>
<gene>
    <name evidence="1" type="ORF">SAMN05660649_01994</name>
</gene>
<proteinExistence type="predicted"/>
<dbReference type="Proteomes" id="UP000199337">
    <property type="component" value="Unassembled WGS sequence"/>
</dbReference>
<evidence type="ECO:0000313" key="1">
    <source>
        <dbReference type="EMBL" id="SFG56066.1"/>
    </source>
</evidence>
<accession>A0A1I2T0V9</accession>